<reference evidence="1" key="1">
    <citation type="journal article" date="2013" name="J. Plant Res.">
        <title>Effect of fungi and light on seed germination of three Opuntia species from semiarid lands of central Mexico.</title>
        <authorList>
            <person name="Delgado-Sanchez P."/>
            <person name="Jimenez-Bremont J.F."/>
            <person name="Guerrero-Gonzalez Mde L."/>
            <person name="Flores J."/>
        </authorList>
    </citation>
    <scope>NUCLEOTIDE SEQUENCE</scope>
    <source>
        <tissue evidence="1">Cladode</tissue>
    </source>
</reference>
<name>A0A7C9B0P6_OPUST</name>
<proteinExistence type="predicted"/>
<sequence>MLRGMWYSLERGRVGDTLEEWTANLSASKPERFLSSPIPKVLIPLEIEVGASTGSGVETALSSGAAFLTNGCSSSWAAVGRLSGFRCKHNLTNSFPSSER</sequence>
<dbReference type="AlphaFoldDB" id="A0A7C9B0P6"/>
<accession>A0A7C9B0P6</accession>
<protein>
    <submittedName>
        <fullName evidence="1">Uncharacterized protein</fullName>
    </submittedName>
</protein>
<dbReference type="EMBL" id="GISG01283911">
    <property type="protein sequence ID" value="MBA4679590.1"/>
    <property type="molecule type" value="Transcribed_RNA"/>
</dbReference>
<organism evidence="1">
    <name type="scientific">Opuntia streptacantha</name>
    <name type="common">Prickly pear cactus</name>
    <name type="synonym">Opuntia cardona</name>
    <dbReference type="NCBI Taxonomy" id="393608"/>
    <lineage>
        <taxon>Eukaryota</taxon>
        <taxon>Viridiplantae</taxon>
        <taxon>Streptophyta</taxon>
        <taxon>Embryophyta</taxon>
        <taxon>Tracheophyta</taxon>
        <taxon>Spermatophyta</taxon>
        <taxon>Magnoliopsida</taxon>
        <taxon>eudicotyledons</taxon>
        <taxon>Gunneridae</taxon>
        <taxon>Pentapetalae</taxon>
        <taxon>Caryophyllales</taxon>
        <taxon>Cactineae</taxon>
        <taxon>Cactaceae</taxon>
        <taxon>Opuntioideae</taxon>
        <taxon>Opuntia</taxon>
    </lineage>
</organism>
<evidence type="ECO:0000313" key="1">
    <source>
        <dbReference type="EMBL" id="MBA4679590.1"/>
    </source>
</evidence>
<reference evidence="1" key="2">
    <citation type="submission" date="2020-07" db="EMBL/GenBank/DDBJ databases">
        <authorList>
            <person name="Vera ALvarez R."/>
            <person name="Arias-Moreno D.M."/>
            <person name="Jimenez-Jacinto V."/>
            <person name="Jimenez-Bremont J.F."/>
            <person name="Swaminathan K."/>
            <person name="Moose S.P."/>
            <person name="Guerrero-Gonzalez M.L."/>
            <person name="Marino-Ramirez L."/>
            <person name="Landsman D."/>
            <person name="Rodriguez-Kessler M."/>
            <person name="Delgado-Sanchez P."/>
        </authorList>
    </citation>
    <scope>NUCLEOTIDE SEQUENCE</scope>
    <source>
        <tissue evidence="1">Cladode</tissue>
    </source>
</reference>